<evidence type="ECO:0000256" key="2">
    <source>
        <dbReference type="SAM" id="SignalP"/>
    </source>
</evidence>
<feature type="chain" id="PRO_5002680021" evidence="2">
    <location>
        <begin position="22"/>
        <end position="190"/>
    </location>
</feature>
<name>A5C632_VITVI</name>
<dbReference type="AlphaFoldDB" id="A5C632"/>
<dbReference type="EMBL" id="AM483642">
    <property type="protein sequence ID" value="CAN81875.1"/>
    <property type="molecule type" value="Genomic_DNA"/>
</dbReference>
<keyword evidence="2" id="KW-0732">Signal</keyword>
<evidence type="ECO:0000256" key="1">
    <source>
        <dbReference type="SAM" id="MobiDB-lite"/>
    </source>
</evidence>
<feature type="compositionally biased region" description="Acidic residues" evidence="1">
    <location>
        <begin position="111"/>
        <end position="121"/>
    </location>
</feature>
<reference evidence="3" key="1">
    <citation type="journal article" date="2007" name="PLoS ONE">
        <title>The first genome sequence of an elite grapevine cultivar (Pinot noir Vitis vinifera L.): coping with a highly heterozygous genome.</title>
        <authorList>
            <person name="Velasco R."/>
            <person name="Zharkikh A."/>
            <person name="Troggio M."/>
            <person name="Cartwright D.A."/>
            <person name="Cestaro A."/>
            <person name="Pruss D."/>
            <person name="Pindo M."/>
            <person name="FitzGerald L.M."/>
            <person name="Vezzulli S."/>
            <person name="Reid J."/>
            <person name="Malacarne G."/>
            <person name="Iliev D."/>
            <person name="Coppola G."/>
            <person name="Wardell B."/>
            <person name="Micheletti D."/>
            <person name="Macalma T."/>
            <person name="Facci M."/>
            <person name="Mitchell J.T."/>
            <person name="Perazzolli M."/>
            <person name="Eldredge G."/>
            <person name="Gatto P."/>
            <person name="Oyzerski R."/>
            <person name="Moretto M."/>
            <person name="Gutin N."/>
            <person name="Stefanini M."/>
            <person name="Chen Y."/>
            <person name="Segala C."/>
            <person name="Davenport C."/>
            <person name="Dematte L."/>
            <person name="Mraz A."/>
            <person name="Battilana J."/>
            <person name="Stormo K."/>
            <person name="Costa F."/>
            <person name="Tao Q."/>
            <person name="Si-Ammour A."/>
            <person name="Harkins T."/>
            <person name="Lackey A."/>
            <person name="Perbost C."/>
            <person name="Taillon B."/>
            <person name="Stella A."/>
            <person name="Solovyev V."/>
            <person name="Fawcett J.A."/>
            <person name="Sterck L."/>
            <person name="Vandepoele K."/>
            <person name="Grando S.M."/>
            <person name="Toppo S."/>
            <person name="Moser C."/>
            <person name="Lanchbury J."/>
            <person name="Bogden R."/>
            <person name="Skolnick M."/>
            <person name="Sgaramella V."/>
            <person name="Bhatnagar S.K."/>
            <person name="Fontana P."/>
            <person name="Gutin A."/>
            <person name="Van de Peer Y."/>
            <person name="Salamini F."/>
            <person name="Viola R."/>
        </authorList>
    </citation>
    <scope>NUCLEOTIDE SEQUENCE</scope>
</reference>
<dbReference type="PANTHER" id="PTHR47342:SF1">
    <property type="entry name" value="PROTEIN PTST, CHLOROPLASTIC"/>
    <property type="match status" value="1"/>
</dbReference>
<feature type="region of interest" description="Disordered" evidence="1">
    <location>
        <begin position="96"/>
        <end position="123"/>
    </location>
</feature>
<dbReference type="PANTHER" id="PTHR47342">
    <property type="entry name" value="PROTEIN PTST, CHLOROPLASTIC"/>
    <property type="match status" value="1"/>
</dbReference>
<proteinExistence type="predicted"/>
<sequence length="190" mass="21698">MDLNLAILLISLPSAPLFCFAFDRGCPENQVSWFSWKSTNLDWEDVRGLRCNVTRWNLRVGSQKCAITCPKLLCGKQSMHQKLWRTYSMPINLDKESSSPFSQDYSSDNENASEDSPEELLDQPLGSDELKTLLVDSERTKLIKKLSEANQQNRILKRQDGYTMNLMPKLIFARPNGGESNIEKLPLLLQ</sequence>
<gene>
    <name evidence="3" type="ORF">VITISV_034527</name>
</gene>
<accession>A5C632</accession>
<evidence type="ECO:0000313" key="3">
    <source>
        <dbReference type="EMBL" id="CAN81875.1"/>
    </source>
</evidence>
<feature type="signal peptide" evidence="2">
    <location>
        <begin position="1"/>
        <end position="21"/>
    </location>
</feature>
<organism evidence="3">
    <name type="scientific">Vitis vinifera</name>
    <name type="common">Grape</name>
    <dbReference type="NCBI Taxonomy" id="29760"/>
    <lineage>
        <taxon>Eukaryota</taxon>
        <taxon>Viridiplantae</taxon>
        <taxon>Streptophyta</taxon>
        <taxon>Embryophyta</taxon>
        <taxon>Tracheophyta</taxon>
        <taxon>Spermatophyta</taxon>
        <taxon>Magnoliopsida</taxon>
        <taxon>eudicotyledons</taxon>
        <taxon>Gunneridae</taxon>
        <taxon>Pentapetalae</taxon>
        <taxon>rosids</taxon>
        <taxon>Vitales</taxon>
        <taxon>Vitaceae</taxon>
        <taxon>Viteae</taxon>
        <taxon>Vitis</taxon>
    </lineage>
</organism>
<dbReference type="ExpressionAtlas" id="A5C632">
    <property type="expression patterns" value="baseline"/>
</dbReference>
<protein>
    <submittedName>
        <fullName evidence="3">Uncharacterized protein</fullName>
    </submittedName>
</protein>